<evidence type="ECO:0000313" key="2">
    <source>
        <dbReference type="EMBL" id="KRT17625.1"/>
    </source>
</evidence>
<dbReference type="Proteomes" id="UP000051950">
    <property type="component" value="Unassembled WGS sequence"/>
</dbReference>
<feature type="domain" description="VOC" evidence="1">
    <location>
        <begin position="4"/>
        <end position="115"/>
    </location>
</feature>
<name>A0A0T5VVF8_9SPHI</name>
<dbReference type="InterPro" id="IPR037523">
    <property type="entry name" value="VOC_core"/>
</dbReference>
<gene>
    <name evidence="2" type="ORF">ASU31_03525</name>
</gene>
<dbReference type="SUPFAM" id="SSF54593">
    <property type="entry name" value="Glyoxalase/Bleomycin resistance protein/Dihydroxybiphenyl dioxygenase"/>
    <property type="match status" value="1"/>
</dbReference>
<organism evidence="2 3">
    <name type="scientific">Pedobacter ginsenosidimutans</name>
    <dbReference type="NCBI Taxonomy" id="687842"/>
    <lineage>
        <taxon>Bacteria</taxon>
        <taxon>Pseudomonadati</taxon>
        <taxon>Bacteroidota</taxon>
        <taxon>Sphingobacteriia</taxon>
        <taxon>Sphingobacteriales</taxon>
        <taxon>Sphingobacteriaceae</taxon>
        <taxon>Pedobacter</taxon>
    </lineage>
</organism>
<dbReference type="STRING" id="687842.ASU31_03525"/>
<dbReference type="PROSITE" id="PS51819">
    <property type="entry name" value="VOC"/>
    <property type="match status" value="1"/>
</dbReference>
<evidence type="ECO:0000259" key="1">
    <source>
        <dbReference type="PROSITE" id="PS51819"/>
    </source>
</evidence>
<dbReference type="RefSeq" id="WP_057931014.1">
    <property type="nucleotide sequence ID" value="NZ_LMZQ01000002.1"/>
</dbReference>
<dbReference type="Gene3D" id="3.10.180.10">
    <property type="entry name" value="2,3-Dihydroxybiphenyl 1,2-Dioxygenase, domain 1"/>
    <property type="match status" value="1"/>
</dbReference>
<keyword evidence="3" id="KW-1185">Reference proteome</keyword>
<sequence>MNPSAKFFYVQVKQLNDADAFYANCLGMPTESTMISEKEKGIMVKADHETNILLSEQKHQNQTNKIVLTSDDCLEDYCRLKSRGVIFKDRPAYLSEGLSIEFSDPYGNHFIILEQRNYNED</sequence>
<proteinExistence type="predicted"/>
<dbReference type="Pfam" id="PF00903">
    <property type="entry name" value="Glyoxalase"/>
    <property type="match status" value="1"/>
</dbReference>
<dbReference type="OrthoDB" id="9804907at2"/>
<reference evidence="2 3" key="1">
    <citation type="submission" date="2015-11" db="EMBL/GenBank/DDBJ databases">
        <title>Sequence of Pedobacter ginsenosidimutans.</title>
        <authorList>
            <person name="Carson E."/>
            <person name="Keyser V."/>
            <person name="Newman J."/>
            <person name="Miller J."/>
        </authorList>
    </citation>
    <scope>NUCLEOTIDE SEQUENCE [LARGE SCALE GENOMIC DNA]</scope>
    <source>
        <strain evidence="2 3">KACC 14530</strain>
    </source>
</reference>
<accession>A0A0T5VVF8</accession>
<dbReference type="EMBL" id="LMZQ01000002">
    <property type="protein sequence ID" value="KRT17625.1"/>
    <property type="molecule type" value="Genomic_DNA"/>
</dbReference>
<dbReference type="AlphaFoldDB" id="A0A0T5VVF8"/>
<comment type="caution">
    <text evidence="2">The sequence shown here is derived from an EMBL/GenBank/DDBJ whole genome shotgun (WGS) entry which is preliminary data.</text>
</comment>
<dbReference type="InterPro" id="IPR004360">
    <property type="entry name" value="Glyas_Fos-R_dOase_dom"/>
</dbReference>
<dbReference type="InterPro" id="IPR029068">
    <property type="entry name" value="Glyas_Bleomycin-R_OHBP_Dase"/>
</dbReference>
<evidence type="ECO:0000313" key="3">
    <source>
        <dbReference type="Proteomes" id="UP000051950"/>
    </source>
</evidence>
<protein>
    <recommendedName>
        <fullName evidence="1">VOC domain-containing protein</fullName>
    </recommendedName>
</protein>